<accession>A0A916QCI6</accession>
<reference evidence="1" key="1">
    <citation type="submission" date="2020-06" db="EMBL/GenBank/DDBJ databases">
        <title>Characterization of fructooligosaccharide metabolism and fructooligosaccharide-degrading enzymes in human commensal butyrate producers.</title>
        <authorList>
            <person name="Tanno H."/>
            <person name="Fujii T."/>
            <person name="Hirano K."/>
            <person name="Maeno S."/>
            <person name="Tonozuka T."/>
            <person name="Sakamoto M."/>
            <person name="Ohkuma M."/>
            <person name="Tochio T."/>
            <person name="Endo A."/>
        </authorList>
    </citation>
    <scope>NUCLEOTIDE SEQUENCE</scope>
    <source>
        <strain evidence="1">JCM 17466</strain>
    </source>
</reference>
<evidence type="ECO:0000313" key="1">
    <source>
        <dbReference type="EMBL" id="GFO86621.1"/>
    </source>
</evidence>
<dbReference type="AlphaFoldDB" id="A0A916QCI6"/>
<dbReference type="EMBL" id="BLYI01000070">
    <property type="protein sequence ID" value="GFO86621.1"/>
    <property type="molecule type" value="Genomic_DNA"/>
</dbReference>
<gene>
    <name evidence="1" type="ORF">ANBU17_29680</name>
</gene>
<organism evidence="1 2">
    <name type="scientific">Anaerostipes butyraticus</name>
    <dbReference type="NCBI Taxonomy" id="645466"/>
    <lineage>
        <taxon>Bacteria</taxon>
        <taxon>Bacillati</taxon>
        <taxon>Bacillota</taxon>
        <taxon>Clostridia</taxon>
        <taxon>Lachnospirales</taxon>
        <taxon>Lachnospiraceae</taxon>
        <taxon>Anaerostipes</taxon>
    </lineage>
</organism>
<proteinExistence type="predicted"/>
<name>A0A916QCI6_9FIRM</name>
<evidence type="ECO:0000313" key="2">
    <source>
        <dbReference type="Proteomes" id="UP000613208"/>
    </source>
</evidence>
<sequence length="57" mass="6493">MGSLEDEMCRRNMVEEYTEMNQLVQNGTMHIFKTGGHPAIMTNAELSARVITEYINS</sequence>
<keyword evidence="2" id="KW-1185">Reference proteome</keyword>
<dbReference type="Proteomes" id="UP000613208">
    <property type="component" value="Unassembled WGS sequence"/>
</dbReference>
<comment type="caution">
    <text evidence="1">The sequence shown here is derived from an EMBL/GenBank/DDBJ whole genome shotgun (WGS) entry which is preliminary data.</text>
</comment>
<protein>
    <submittedName>
        <fullName evidence="1">Uncharacterized protein</fullName>
    </submittedName>
</protein>